<evidence type="ECO:0008006" key="10">
    <source>
        <dbReference type="Google" id="ProtNLM"/>
    </source>
</evidence>
<keyword evidence="5" id="KW-0378">Hydrolase</keyword>
<dbReference type="InterPro" id="IPR019127">
    <property type="entry name" value="Exosortase"/>
</dbReference>
<protein>
    <recommendedName>
        <fullName evidence="10">Exosortase/archaeosortase family protein</fullName>
    </recommendedName>
</protein>
<feature type="transmembrane region" description="Helical" evidence="8">
    <location>
        <begin position="94"/>
        <end position="119"/>
    </location>
</feature>
<dbReference type="GO" id="GO:0005886">
    <property type="term" value="C:plasma membrane"/>
    <property type="evidence" value="ECO:0007669"/>
    <property type="project" value="UniProtKB-SubCell"/>
</dbReference>
<comment type="subcellular location">
    <subcellularLocation>
        <location evidence="1">Cell membrane</location>
        <topology evidence="1">Multi-pass membrane protein</topology>
    </subcellularLocation>
</comment>
<feature type="transmembrane region" description="Helical" evidence="8">
    <location>
        <begin position="9"/>
        <end position="30"/>
    </location>
</feature>
<dbReference type="AlphaFoldDB" id="A0A1W1BRS6"/>
<evidence type="ECO:0000256" key="4">
    <source>
        <dbReference type="ARBA" id="ARBA00022692"/>
    </source>
</evidence>
<dbReference type="GO" id="GO:0008233">
    <property type="term" value="F:peptidase activity"/>
    <property type="evidence" value="ECO:0007669"/>
    <property type="project" value="UniProtKB-KW"/>
</dbReference>
<accession>A0A1W1BRS6</accession>
<name>A0A1W1BRS6_9ZZZZ</name>
<dbReference type="GO" id="GO:0006508">
    <property type="term" value="P:proteolysis"/>
    <property type="evidence" value="ECO:0007669"/>
    <property type="project" value="UniProtKB-KW"/>
</dbReference>
<organism evidence="9">
    <name type="scientific">hydrothermal vent metagenome</name>
    <dbReference type="NCBI Taxonomy" id="652676"/>
    <lineage>
        <taxon>unclassified sequences</taxon>
        <taxon>metagenomes</taxon>
        <taxon>ecological metagenomes</taxon>
    </lineage>
</organism>
<keyword evidence="7 8" id="KW-0472">Membrane</keyword>
<evidence type="ECO:0000256" key="2">
    <source>
        <dbReference type="ARBA" id="ARBA00022475"/>
    </source>
</evidence>
<keyword evidence="6 8" id="KW-1133">Transmembrane helix</keyword>
<keyword evidence="4 8" id="KW-0812">Transmembrane</keyword>
<dbReference type="NCBIfam" id="TIGR04178">
    <property type="entry name" value="exo_archaeo"/>
    <property type="match status" value="1"/>
</dbReference>
<evidence type="ECO:0000256" key="6">
    <source>
        <dbReference type="ARBA" id="ARBA00022989"/>
    </source>
</evidence>
<keyword evidence="3" id="KW-0645">Protease</keyword>
<dbReference type="EMBL" id="FPHI01000012">
    <property type="protein sequence ID" value="SFV56172.1"/>
    <property type="molecule type" value="Genomic_DNA"/>
</dbReference>
<evidence type="ECO:0000256" key="5">
    <source>
        <dbReference type="ARBA" id="ARBA00022801"/>
    </source>
</evidence>
<evidence type="ECO:0000256" key="7">
    <source>
        <dbReference type="ARBA" id="ARBA00023136"/>
    </source>
</evidence>
<reference evidence="9" key="1">
    <citation type="submission" date="2016-10" db="EMBL/GenBank/DDBJ databases">
        <authorList>
            <person name="de Groot N.N."/>
        </authorList>
    </citation>
    <scope>NUCLEOTIDE SEQUENCE</scope>
</reference>
<feature type="transmembrane region" description="Helical" evidence="8">
    <location>
        <begin position="134"/>
        <end position="152"/>
    </location>
</feature>
<feature type="transmembrane region" description="Helical" evidence="8">
    <location>
        <begin position="65"/>
        <end position="87"/>
    </location>
</feature>
<dbReference type="InterPro" id="IPR026392">
    <property type="entry name" value="Exo/Archaeosortase_dom"/>
</dbReference>
<sequence length="162" mass="18941">MKQFVVRYFIFLGGLFALFYLPTSVISVMLNEEQTRLTLFLLDFFLKPEQLQGIDIWINPHYKIFITKACNGMIPILFLFASVLAYYGTWKYKILWMFLGYIIFSIVNVIRILFVVYIVQTGEGYADFHWSHDILGNILLLFTGMLLFIGFIKTSTKSVRGF</sequence>
<proteinExistence type="predicted"/>
<evidence type="ECO:0000256" key="1">
    <source>
        <dbReference type="ARBA" id="ARBA00004651"/>
    </source>
</evidence>
<evidence type="ECO:0000256" key="3">
    <source>
        <dbReference type="ARBA" id="ARBA00022670"/>
    </source>
</evidence>
<evidence type="ECO:0000313" key="9">
    <source>
        <dbReference type="EMBL" id="SFV56172.1"/>
    </source>
</evidence>
<keyword evidence="2" id="KW-1003">Cell membrane</keyword>
<dbReference type="Pfam" id="PF09721">
    <property type="entry name" value="Exosortase_EpsH"/>
    <property type="match status" value="1"/>
</dbReference>
<gene>
    <name evidence="9" type="ORF">MNB_SV-3-169</name>
</gene>
<evidence type="ECO:0000256" key="8">
    <source>
        <dbReference type="SAM" id="Phobius"/>
    </source>
</evidence>